<dbReference type="InterPro" id="IPR016084">
    <property type="entry name" value="Haem_Oase-like_multi-hlx"/>
</dbReference>
<evidence type="ECO:0000313" key="1">
    <source>
        <dbReference type="EMBL" id="KGB23723.1"/>
    </source>
</evidence>
<dbReference type="AlphaFoldDB" id="A0A095B458"/>
<name>A0A095B458_9PROT</name>
<proteinExistence type="predicted"/>
<dbReference type="EMBL" id="JOKM01000056">
    <property type="protein sequence ID" value="KGB23723.1"/>
    <property type="molecule type" value="Genomic_DNA"/>
</dbReference>
<comment type="caution">
    <text evidence="1">The sequence shown here is derived from an EMBL/GenBank/DDBJ whole genome shotgun (WGS) entry which is preliminary data.</text>
</comment>
<accession>A0A095B458</accession>
<sequence>MALRGGVEDCFQTISWPDFLKEWRPASLMTVLNQDARDMDMSPSILPPPSPPQNISELLGMVYVVEGASLGAQILVKQASQLGLSADFGARHLAMQSGSLNGWKTFLSLLEKAPQFDGDSAVEGARQLFCYALDAVRRTDEQAGISHG</sequence>
<organism evidence="1 2">
    <name type="scientific">Acetobacter tropicalis</name>
    <dbReference type="NCBI Taxonomy" id="104102"/>
    <lineage>
        <taxon>Bacteria</taxon>
        <taxon>Pseudomonadati</taxon>
        <taxon>Pseudomonadota</taxon>
        <taxon>Alphaproteobacteria</taxon>
        <taxon>Acetobacterales</taxon>
        <taxon>Acetobacteraceae</taxon>
        <taxon>Acetobacter</taxon>
    </lineage>
</organism>
<dbReference type="STRING" id="104102.AtDm6_1563"/>
<protein>
    <submittedName>
        <fullName evidence="1">Heme oxygenase HemO, associated with heme uptake</fullName>
    </submittedName>
</protein>
<dbReference type="SUPFAM" id="SSF48613">
    <property type="entry name" value="Heme oxygenase-like"/>
    <property type="match status" value="1"/>
</dbReference>
<dbReference type="Proteomes" id="UP000029448">
    <property type="component" value="Unassembled WGS sequence"/>
</dbReference>
<dbReference type="CDD" id="cd19166">
    <property type="entry name" value="HemeO-bac"/>
    <property type="match status" value="1"/>
</dbReference>
<dbReference type="Gene3D" id="1.20.910.10">
    <property type="entry name" value="Heme oxygenase-like"/>
    <property type="match status" value="1"/>
</dbReference>
<keyword evidence="2" id="KW-1185">Reference proteome</keyword>
<dbReference type="PATRIC" id="fig|104102.7.peg.1544"/>
<gene>
    <name evidence="1" type="ORF">AtDm6_1563</name>
</gene>
<reference evidence="1 2" key="1">
    <citation type="submission" date="2014-06" db="EMBL/GenBank/DDBJ databases">
        <title>Functional and comparative genomic analyses of the Drosophila gut microbiota identify candidate symbiosis factors.</title>
        <authorList>
            <person name="Newell P.D."/>
            <person name="Chaston J.M."/>
            <person name="Douglas A.E."/>
        </authorList>
    </citation>
    <scope>NUCLEOTIDE SEQUENCE [LARGE SCALE GENOMIC DNA]</scope>
    <source>
        <strain evidence="1 2">DmCS_006</strain>
    </source>
</reference>
<evidence type="ECO:0000313" key="2">
    <source>
        <dbReference type="Proteomes" id="UP000029448"/>
    </source>
</evidence>